<dbReference type="EMBL" id="QRAL01000028">
    <property type="protein sequence ID" value="RSU54468.1"/>
    <property type="molecule type" value="Genomic_DNA"/>
</dbReference>
<organism evidence="3 5">
    <name type="scientific">Sphingobium yanoikuyae</name>
    <name type="common">Sphingomonas yanoikuyae</name>
    <dbReference type="NCBI Taxonomy" id="13690"/>
    <lineage>
        <taxon>Bacteria</taxon>
        <taxon>Pseudomonadati</taxon>
        <taxon>Pseudomonadota</taxon>
        <taxon>Alphaproteobacteria</taxon>
        <taxon>Sphingomonadales</taxon>
        <taxon>Sphingomonadaceae</taxon>
        <taxon>Sphingobium</taxon>
    </lineage>
</organism>
<accession>A0A084EN13</accession>
<dbReference type="EMBL" id="JGVR01000009">
    <property type="protein sequence ID" value="KEZ19355.1"/>
    <property type="molecule type" value="Genomic_DNA"/>
</dbReference>
<dbReference type="GeneID" id="57776122"/>
<reference evidence="3 5" key="1">
    <citation type="submission" date="2014-03" db="EMBL/GenBank/DDBJ databases">
        <title>Genome sequence of Sphingobium yanoikuyae B1.</title>
        <authorList>
            <person name="Gan H.M."/>
            <person name="Gan H.Y."/>
            <person name="Savka M.A."/>
        </authorList>
    </citation>
    <scope>NUCLEOTIDE SEQUENCE [LARGE SCALE GENOMIC DNA]</scope>
    <source>
        <strain evidence="3 5">B1</strain>
    </source>
</reference>
<dbReference type="KEGG" id="sya:A6768_04630"/>
<evidence type="ECO:0000313" key="3">
    <source>
        <dbReference type="EMBL" id="KEZ19355.1"/>
    </source>
</evidence>
<dbReference type="AlphaFoldDB" id="A0A084EN13"/>
<dbReference type="Proteomes" id="UP000287401">
    <property type="component" value="Unassembled WGS sequence"/>
</dbReference>
<reference evidence="2 6" key="2">
    <citation type="submission" date="2017-10" db="EMBL/GenBank/DDBJ databases">
        <title>Sphingobium yanoikuyae S72.</title>
        <authorList>
            <person name="Sanchez E."/>
            <person name="Bustos P."/>
            <person name="Mendoza P."/>
            <person name="Guo X."/>
            <person name="Mendoza A."/>
        </authorList>
    </citation>
    <scope>NUCLEOTIDE SEQUENCE [LARGE SCALE GENOMIC DNA]</scope>
    <source>
        <strain evidence="2 6">S72</strain>
    </source>
</reference>
<dbReference type="Proteomes" id="UP000219422">
    <property type="component" value="Chromosome"/>
</dbReference>
<gene>
    <name evidence="2" type="ORF">A6768_04630</name>
    <name evidence="3" type="ORF">CP98_01874</name>
    <name evidence="4" type="ORF">DAH51_19950</name>
</gene>
<name>A0A084EN13_SPHYA</name>
<dbReference type="RefSeq" id="WP_037518903.1">
    <property type="nucleotide sequence ID" value="NZ_CALUBW010000262.1"/>
</dbReference>
<feature type="region of interest" description="Disordered" evidence="1">
    <location>
        <begin position="73"/>
        <end position="99"/>
    </location>
</feature>
<proteinExistence type="predicted"/>
<dbReference type="PATRIC" id="fig|13690.10.peg.1929"/>
<evidence type="ECO:0000313" key="5">
    <source>
        <dbReference type="Proteomes" id="UP000028534"/>
    </source>
</evidence>
<dbReference type="Proteomes" id="UP000028534">
    <property type="component" value="Unassembled WGS sequence"/>
</dbReference>
<reference evidence="4 7" key="3">
    <citation type="submission" date="2018-07" db="EMBL/GenBank/DDBJ databases">
        <title>Genomic and Epidemiologic Investigation of an Indolent Hospital Outbreak.</title>
        <authorList>
            <person name="Johnson R.C."/>
            <person name="Deming C."/>
            <person name="Conlan S."/>
            <person name="Zellmer C.J."/>
            <person name="Michelin A.V."/>
            <person name="Lee-Lin S."/>
            <person name="Thomas P.J."/>
            <person name="Park M."/>
            <person name="Weingarten R.A."/>
            <person name="Less J."/>
            <person name="Dekker J.P."/>
            <person name="Frank K.M."/>
            <person name="Musser K.A."/>
            <person name="Mcquiston J.R."/>
            <person name="Henderson D.K."/>
            <person name="Lau A.F."/>
            <person name="Palmore T.N."/>
            <person name="Segre J.A."/>
        </authorList>
    </citation>
    <scope>NUCLEOTIDE SEQUENCE [LARGE SCALE GENOMIC DNA]</scope>
    <source>
        <strain evidence="4 7">SK-NIH.Env6_1116</strain>
    </source>
</reference>
<dbReference type="STRING" id="13690.AX777_17930"/>
<evidence type="ECO:0000313" key="4">
    <source>
        <dbReference type="EMBL" id="RSU54468.1"/>
    </source>
</evidence>
<sequence>MNVPDIMEQRSLLERLARHLAAGATHNWPYWVEDAASILAMLKEPDPAMRETGDVTAWQAMIDTALQQRWTIFPPGMTGADEDHAGSADEEGEIRLSPEAIDQDAAKWVHLHSASKETP</sequence>
<evidence type="ECO:0000313" key="6">
    <source>
        <dbReference type="Proteomes" id="UP000219422"/>
    </source>
</evidence>
<evidence type="ECO:0000313" key="2">
    <source>
        <dbReference type="EMBL" id="ATI79379.1"/>
    </source>
</evidence>
<protein>
    <submittedName>
        <fullName evidence="3">Uncharacterized protein</fullName>
    </submittedName>
</protein>
<evidence type="ECO:0000256" key="1">
    <source>
        <dbReference type="SAM" id="MobiDB-lite"/>
    </source>
</evidence>
<evidence type="ECO:0000313" key="7">
    <source>
        <dbReference type="Proteomes" id="UP000287401"/>
    </source>
</evidence>
<dbReference type="EMBL" id="CP023741">
    <property type="protein sequence ID" value="ATI79379.1"/>
    <property type="molecule type" value="Genomic_DNA"/>
</dbReference>